<sequence length="287" mass="30062">MFAPGRRSTHRFAARLGSGLTERGSEAEERRREEPRLRGPRTARSGAEGKLDTVHAVIAVKSLGLAKSRLSDRLPAHDRPRLVLAMLADTVTAAVATRGIASVTVVTPDPTVSALVRDLGARVHPEPEAVPAHISGLNAALSAGAAAVRHAHGPVDLLALQADLPALRAAELCDMLTSTRHRRSVVADHEGSGTVALLVRGNAVDTRDSALNPLFGPDSARRHIADGAVELLGDWPGLRQDVDTAADLERAAALGVGKATGALLHELGVSRACQATDNIRRADSSLC</sequence>
<keyword evidence="4 5" id="KW-0342">GTP-binding</keyword>
<dbReference type="Proteomes" id="UP000267164">
    <property type="component" value="Chromosome"/>
</dbReference>
<dbReference type="InterPro" id="IPR029044">
    <property type="entry name" value="Nucleotide-diphossugar_trans"/>
</dbReference>
<evidence type="ECO:0000256" key="6">
    <source>
        <dbReference type="SAM" id="MobiDB-lite"/>
    </source>
</evidence>
<dbReference type="SUPFAM" id="SSF53448">
    <property type="entry name" value="Nucleotide-diphospho-sugar transferases"/>
    <property type="match status" value="1"/>
</dbReference>
<feature type="binding site" evidence="5">
    <location>
        <position position="194"/>
    </location>
    <ligand>
        <name>phosphoenolpyruvate</name>
        <dbReference type="ChEBI" id="CHEBI:58702"/>
    </ligand>
</feature>
<evidence type="ECO:0000256" key="1">
    <source>
        <dbReference type="ARBA" id="ARBA00022679"/>
    </source>
</evidence>
<dbReference type="KEGG" id="nyu:D7D52_16265"/>
<dbReference type="AlphaFoldDB" id="A0A386ZMP3"/>
<dbReference type="GO" id="GO:0052645">
    <property type="term" value="P:F420-0 metabolic process"/>
    <property type="evidence" value="ECO:0007669"/>
    <property type="project" value="UniProtKB-UniRule"/>
</dbReference>
<dbReference type="EC" id="2.7.7.105" evidence="5"/>
<comment type="similarity">
    <text evidence="5">Belongs to the CofC family.</text>
</comment>
<feature type="binding site" evidence="5">
    <location>
        <position position="219"/>
    </location>
    <ligand>
        <name>phosphoenolpyruvate</name>
        <dbReference type="ChEBI" id="CHEBI:58702"/>
    </ligand>
</feature>
<feature type="region of interest" description="Disordered" evidence="6">
    <location>
        <begin position="1"/>
        <end position="49"/>
    </location>
</feature>
<comment type="pathway">
    <text evidence="5">Cofactor biosynthesis; coenzyme F420 biosynthesis.</text>
</comment>
<evidence type="ECO:0000256" key="2">
    <source>
        <dbReference type="ARBA" id="ARBA00022695"/>
    </source>
</evidence>
<proteinExistence type="inferred from homology"/>
<reference evidence="7 8" key="1">
    <citation type="submission" date="2018-09" db="EMBL/GenBank/DDBJ databases">
        <title>Nocardia yunnanensis sp. nov., an actinomycete isolated from a soil sample.</title>
        <authorList>
            <person name="Zhang J."/>
        </authorList>
    </citation>
    <scope>NUCLEOTIDE SEQUENCE [LARGE SCALE GENOMIC DNA]</scope>
    <source>
        <strain evidence="7 8">CFHS0054</strain>
    </source>
</reference>
<keyword evidence="3 5" id="KW-0547">Nucleotide-binding</keyword>
<dbReference type="Gene3D" id="3.90.550.10">
    <property type="entry name" value="Spore Coat Polysaccharide Biosynthesis Protein SpsA, Chain A"/>
    <property type="match status" value="1"/>
</dbReference>
<dbReference type="GO" id="GO:0043814">
    <property type="term" value="F:phospholactate guanylyltransferase activity"/>
    <property type="evidence" value="ECO:0007669"/>
    <property type="project" value="InterPro"/>
</dbReference>
<dbReference type="GO" id="GO:0005525">
    <property type="term" value="F:GTP binding"/>
    <property type="evidence" value="ECO:0007669"/>
    <property type="project" value="UniProtKB-KW"/>
</dbReference>
<dbReference type="NCBIfam" id="TIGR03552">
    <property type="entry name" value="F420_cofC"/>
    <property type="match status" value="1"/>
</dbReference>
<evidence type="ECO:0000313" key="8">
    <source>
        <dbReference type="Proteomes" id="UP000267164"/>
    </source>
</evidence>
<dbReference type="UniPathway" id="UPA00071"/>
<dbReference type="OrthoDB" id="9151145at2"/>
<evidence type="ECO:0000256" key="4">
    <source>
        <dbReference type="ARBA" id="ARBA00023134"/>
    </source>
</evidence>
<feature type="binding site" evidence="5">
    <location>
        <position position="216"/>
    </location>
    <ligand>
        <name>phosphoenolpyruvate</name>
        <dbReference type="ChEBI" id="CHEBI:58702"/>
    </ligand>
</feature>
<evidence type="ECO:0000313" key="7">
    <source>
        <dbReference type="EMBL" id="AYF79082.1"/>
    </source>
</evidence>
<feature type="compositionally biased region" description="Basic and acidic residues" evidence="6">
    <location>
        <begin position="23"/>
        <end position="37"/>
    </location>
</feature>
<name>A0A386ZMP3_9NOCA</name>
<keyword evidence="2 5" id="KW-0548">Nucleotidyltransferase</keyword>
<dbReference type="Pfam" id="PF01983">
    <property type="entry name" value="CofC"/>
    <property type="match status" value="1"/>
</dbReference>
<evidence type="ECO:0000256" key="5">
    <source>
        <dbReference type="HAMAP-Rule" id="MF_02114"/>
    </source>
</evidence>
<dbReference type="EMBL" id="CP032568">
    <property type="protein sequence ID" value="AYF79082.1"/>
    <property type="molecule type" value="Genomic_DNA"/>
</dbReference>
<dbReference type="InterPro" id="IPR002835">
    <property type="entry name" value="CofC"/>
</dbReference>
<accession>A0A386ZMP3</accession>
<comment type="function">
    <text evidence="5">Guanylyltransferase that catalyzes the activation of phosphoenolpyruvate (PEP) as enolpyruvoyl-2-diphospho-5'-guanosine, via the condensation of PEP with GTP. It is involved in the biosynthesis of coenzyme F420, a hydride carrier cofactor.</text>
</comment>
<keyword evidence="1 5" id="KW-0808">Transferase</keyword>
<gene>
    <name evidence="7" type="primary">cofC</name>
    <name evidence="5" type="synonym">fbiD</name>
    <name evidence="7" type="ORF">D7D52_16265</name>
</gene>
<organism evidence="7 8">
    <name type="scientific">Nocardia yunnanensis</name>
    <dbReference type="NCBI Taxonomy" id="2382165"/>
    <lineage>
        <taxon>Bacteria</taxon>
        <taxon>Bacillati</taxon>
        <taxon>Actinomycetota</taxon>
        <taxon>Actinomycetes</taxon>
        <taxon>Mycobacteriales</taxon>
        <taxon>Nocardiaceae</taxon>
        <taxon>Nocardia</taxon>
    </lineage>
</organism>
<protein>
    <recommendedName>
        <fullName evidence="5">Phosphoenolpyruvate guanylyltransferase</fullName>
        <shortName evidence="5">PEP guanylyltransferase</shortName>
        <ecNumber evidence="5">2.7.7.105</ecNumber>
    </recommendedName>
</protein>
<dbReference type="PANTHER" id="PTHR40392:SF1">
    <property type="entry name" value="2-PHOSPHO-L-LACTATE GUANYLYLTRANSFERASE"/>
    <property type="match status" value="1"/>
</dbReference>
<dbReference type="PANTHER" id="PTHR40392">
    <property type="entry name" value="2-PHOSPHO-L-LACTATE GUANYLYLTRANSFERASE"/>
    <property type="match status" value="1"/>
</dbReference>
<keyword evidence="8" id="KW-1185">Reference proteome</keyword>
<evidence type="ECO:0000256" key="3">
    <source>
        <dbReference type="ARBA" id="ARBA00022741"/>
    </source>
</evidence>
<comment type="catalytic activity">
    <reaction evidence="5">
        <text>phosphoenolpyruvate + GTP + H(+) = enolpyruvoyl-2-diphospho-5'-guanosine + diphosphate</text>
        <dbReference type="Rhea" id="RHEA:30519"/>
        <dbReference type="ChEBI" id="CHEBI:15378"/>
        <dbReference type="ChEBI" id="CHEBI:33019"/>
        <dbReference type="ChEBI" id="CHEBI:37565"/>
        <dbReference type="ChEBI" id="CHEBI:58702"/>
        <dbReference type="ChEBI" id="CHEBI:143701"/>
        <dbReference type="EC" id="2.7.7.105"/>
    </reaction>
</comment>
<dbReference type="HAMAP" id="MF_02114">
    <property type="entry name" value="CofC"/>
    <property type="match status" value="1"/>
</dbReference>